<feature type="domain" description="FecR protein" evidence="2">
    <location>
        <begin position="129"/>
        <end position="228"/>
    </location>
</feature>
<dbReference type="PANTHER" id="PTHR30273:SF2">
    <property type="entry name" value="PROTEIN FECR"/>
    <property type="match status" value="1"/>
</dbReference>
<dbReference type="Gene3D" id="3.55.50.30">
    <property type="match status" value="1"/>
</dbReference>
<feature type="domain" description="Protein FecR C-terminal" evidence="3">
    <location>
        <begin position="275"/>
        <end position="341"/>
    </location>
</feature>
<keyword evidence="5" id="KW-1185">Reference proteome</keyword>
<evidence type="ECO:0000313" key="4">
    <source>
        <dbReference type="EMBL" id="NLR67616.1"/>
    </source>
</evidence>
<dbReference type="AlphaFoldDB" id="A0A847RXT7"/>
<evidence type="ECO:0008006" key="6">
    <source>
        <dbReference type="Google" id="ProtNLM"/>
    </source>
</evidence>
<name>A0A847RXT7_9BACT</name>
<accession>A0A847RXT7</accession>
<dbReference type="Pfam" id="PF16344">
    <property type="entry name" value="FecR_C"/>
    <property type="match status" value="1"/>
</dbReference>
<gene>
    <name evidence="4" type="ORF">HGH92_25150</name>
</gene>
<reference evidence="4 5" key="1">
    <citation type="submission" date="2020-04" db="EMBL/GenBank/DDBJ databases">
        <authorList>
            <person name="Yin C."/>
        </authorList>
    </citation>
    <scope>NUCLEOTIDE SEQUENCE [LARGE SCALE GENOMIC DNA]</scope>
    <source>
        <strain evidence="4 5">Ae27</strain>
    </source>
</reference>
<evidence type="ECO:0000313" key="5">
    <source>
        <dbReference type="Proteomes" id="UP000570474"/>
    </source>
</evidence>
<dbReference type="InterPro" id="IPR032508">
    <property type="entry name" value="FecR_C"/>
</dbReference>
<dbReference type="GO" id="GO:0016989">
    <property type="term" value="F:sigma factor antagonist activity"/>
    <property type="evidence" value="ECO:0007669"/>
    <property type="project" value="TreeGrafter"/>
</dbReference>
<protein>
    <recommendedName>
        <fullName evidence="6">FecR protein domain-containing protein</fullName>
    </recommendedName>
</protein>
<keyword evidence="1" id="KW-0472">Membrane</keyword>
<organism evidence="4 5">
    <name type="scientific">Chitinophaga varians</name>
    <dbReference type="NCBI Taxonomy" id="2202339"/>
    <lineage>
        <taxon>Bacteria</taxon>
        <taxon>Pseudomonadati</taxon>
        <taxon>Bacteroidota</taxon>
        <taxon>Chitinophagia</taxon>
        <taxon>Chitinophagales</taxon>
        <taxon>Chitinophagaceae</taxon>
        <taxon>Chitinophaga</taxon>
    </lineage>
</organism>
<dbReference type="PIRSF" id="PIRSF018266">
    <property type="entry name" value="FecR"/>
    <property type="match status" value="1"/>
</dbReference>
<dbReference type="Pfam" id="PF04773">
    <property type="entry name" value="FecR"/>
    <property type="match status" value="1"/>
</dbReference>
<evidence type="ECO:0000259" key="2">
    <source>
        <dbReference type="Pfam" id="PF04773"/>
    </source>
</evidence>
<dbReference type="InterPro" id="IPR012373">
    <property type="entry name" value="Ferrdict_sens_TM"/>
</dbReference>
<dbReference type="InterPro" id="IPR006860">
    <property type="entry name" value="FecR"/>
</dbReference>
<sequence>MEKQDRNYARYTTASFFEDDEFTRHVLKWDENAKTWWEELSAQYPDKRASMEEARAWILLLNNQQAYTPATGQSRLWSNISGEIAVYEQRRQRYYRPLKLIFRWTAAAAAVVMSMLFIRELSSHGEKSYRTVFGNHQQVLLPDESIVTLNGNSSIHYARSWKTDKPREIWLNGEAYFEVRHVAIKNRLQQSDSFHVHVSDLSLTVLGTKFNVRNRRGHTEISLLEGSLRIEKAGVFIKVLRPGEAFAYDSSKQQLTAMDRKPQANKAWTVNELDLDGYSLREIIDLLEDNYGYEIILEGPPELAQKRLSGTVPANSAEDILFVVRKIFNLKIRREANHLIISQN</sequence>
<dbReference type="Gene3D" id="2.60.120.1440">
    <property type="match status" value="1"/>
</dbReference>
<keyword evidence="1" id="KW-1133">Transmembrane helix</keyword>
<proteinExistence type="predicted"/>
<feature type="transmembrane region" description="Helical" evidence="1">
    <location>
        <begin position="100"/>
        <end position="118"/>
    </location>
</feature>
<dbReference type="PANTHER" id="PTHR30273">
    <property type="entry name" value="PERIPLASMIC SIGNAL SENSOR AND SIGMA FACTOR ACTIVATOR FECR-RELATED"/>
    <property type="match status" value="1"/>
</dbReference>
<evidence type="ECO:0000256" key="1">
    <source>
        <dbReference type="SAM" id="Phobius"/>
    </source>
</evidence>
<dbReference type="EMBL" id="JABAIA010000003">
    <property type="protein sequence ID" value="NLR67616.1"/>
    <property type="molecule type" value="Genomic_DNA"/>
</dbReference>
<dbReference type="RefSeq" id="WP_168873565.1">
    <property type="nucleotide sequence ID" value="NZ_JABAIA010000003.1"/>
</dbReference>
<comment type="caution">
    <text evidence="4">The sequence shown here is derived from an EMBL/GenBank/DDBJ whole genome shotgun (WGS) entry which is preliminary data.</text>
</comment>
<keyword evidence="1" id="KW-0812">Transmembrane</keyword>
<dbReference type="Proteomes" id="UP000570474">
    <property type="component" value="Unassembled WGS sequence"/>
</dbReference>
<evidence type="ECO:0000259" key="3">
    <source>
        <dbReference type="Pfam" id="PF16344"/>
    </source>
</evidence>